<dbReference type="KEGG" id="apln:108733159"/>
<dbReference type="Gene3D" id="3.30.1540.20">
    <property type="entry name" value="MutL, C-terminal domain, dimerisation subdomain"/>
    <property type="match status" value="1"/>
</dbReference>
<dbReference type="InterPro" id="IPR038973">
    <property type="entry name" value="MutL/Mlh/Pms-like"/>
</dbReference>
<dbReference type="InterPro" id="IPR014790">
    <property type="entry name" value="MutL_C"/>
</dbReference>
<dbReference type="Pfam" id="PF08676">
    <property type="entry name" value="MutL_C"/>
    <property type="match status" value="1"/>
</dbReference>
<dbReference type="RefSeq" id="XP_025833149.1">
    <property type="nucleotide sequence ID" value="XM_025977364.1"/>
</dbReference>
<evidence type="ECO:0000313" key="2">
    <source>
        <dbReference type="Proteomes" id="UP000192223"/>
    </source>
</evidence>
<dbReference type="SMART" id="SM00853">
    <property type="entry name" value="MutL_C"/>
    <property type="match status" value="1"/>
</dbReference>
<protein>
    <submittedName>
        <fullName evidence="3">DNA mismatch repair protein Mlh3-like</fullName>
    </submittedName>
</protein>
<dbReference type="Proteomes" id="UP000192223">
    <property type="component" value="Unplaced"/>
</dbReference>
<dbReference type="GO" id="GO:0016887">
    <property type="term" value="F:ATP hydrolysis activity"/>
    <property type="evidence" value="ECO:0007669"/>
    <property type="project" value="InterPro"/>
</dbReference>
<proteinExistence type="predicted"/>
<dbReference type="Gene3D" id="3.30.1370.100">
    <property type="entry name" value="MutL, C-terminal domain, regulatory subdomain"/>
    <property type="match status" value="1"/>
</dbReference>
<dbReference type="InterPro" id="IPR042120">
    <property type="entry name" value="MutL_C_dimsub"/>
</dbReference>
<dbReference type="InterPro" id="IPR042121">
    <property type="entry name" value="MutL_C_regsub"/>
</dbReference>
<dbReference type="OrthoDB" id="429932at2759"/>
<dbReference type="GO" id="GO:0140664">
    <property type="term" value="F:ATP-dependent DNA damage sensor activity"/>
    <property type="evidence" value="ECO:0007669"/>
    <property type="project" value="InterPro"/>
</dbReference>
<keyword evidence="2" id="KW-1185">Reference proteome</keyword>
<sequence length="274" mass="31349">MFDLKTDVNGVLDELYSAKCKNYEMICPILLPLGINQASAITFSKHIFNEITVIGSVDKKFVVVYAKLKKLLIIIDQHAAHERVRLEMLMNEYTHQEIEEVTFKQSKLKKTIPLKLSSDEVRCLSSKDVNNHFRKLGVSYNLQGNCMDIVAVPTCLYNNVFENVDTEKDKLLKLFVSSFIKEEFDFLKNSRCFSKTIPNFLNKIINHEACRGAIKFGDVLTTEACQNLVQSLSLCKLPFQCAHGRPTMVPLTNMRKMPPKVERQKVNLKKLKAL</sequence>
<dbReference type="PANTHER" id="PTHR10073">
    <property type="entry name" value="DNA MISMATCH REPAIR PROTEIN MLH, PMS, MUTL"/>
    <property type="match status" value="1"/>
</dbReference>
<dbReference type="InParanoid" id="A0A7F5RB12"/>
<dbReference type="InterPro" id="IPR037198">
    <property type="entry name" value="MutL_C_sf"/>
</dbReference>
<dbReference type="GO" id="GO:0006298">
    <property type="term" value="P:mismatch repair"/>
    <property type="evidence" value="ECO:0007669"/>
    <property type="project" value="InterPro"/>
</dbReference>
<evidence type="ECO:0000259" key="1">
    <source>
        <dbReference type="SMART" id="SM00853"/>
    </source>
</evidence>
<dbReference type="SUPFAM" id="SSF118116">
    <property type="entry name" value="DNA mismatch repair protein MutL"/>
    <property type="match status" value="1"/>
</dbReference>
<accession>A0A7F5RB12</accession>
<dbReference type="GO" id="GO:0005524">
    <property type="term" value="F:ATP binding"/>
    <property type="evidence" value="ECO:0007669"/>
    <property type="project" value="InterPro"/>
</dbReference>
<name>A0A7F5RB12_AGRPL</name>
<reference evidence="3" key="1">
    <citation type="submission" date="2025-08" db="UniProtKB">
        <authorList>
            <consortium name="RefSeq"/>
        </authorList>
    </citation>
    <scope>IDENTIFICATION</scope>
    <source>
        <tissue evidence="3">Entire body</tissue>
    </source>
</reference>
<feature type="domain" description="MutL C-terminal dimerisation" evidence="1">
    <location>
        <begin position="53"/>
        <end position="220"/>
    </location>
</feature>
<dbReference type="GO" id="GO:0032300">
    <property type="term" value="C:mismatch repair complex"/>
    <property type="evidence" value="ECO:0007669"/>
    <property type="project" value="InterPro"/>
</dbReference>
<gene>
    <name evidence="3" type="primary">LOC108733159</name>
</gene>
<dbReference type="PANTHER" id="PTHR10073:SF47">
    <property type="entry name" value="DNA MISMATCH REPAIR PROTEIN MLH3"/>
    <property type="match status" value="1"/>
</dbReference>
<dbReference type="GeneID" id="108733159"/>
<organism evidence="2 3">
    <name type="scientific">Agrilus planipennis</name>
    <name type="common">Emerald ash borer</name>
    <name type="synonym">Agrilus marcopoli</name>
    <dbReference type="NCBI Taxonomy" id="224129"/>
    <lineage>
        <taxon>Eukaryota</taxon>
        <taxon>Metazoa</taxon>
        <taxon>Ecdysozoa</taxon>
        <taxon>Arthropoda</taxon>
        <taxon>Hexapoda</taxon>
        <taxon>Insecta</taxon>
        <taxon>Pterygota</taxon>
        <taxon>Neoptera</taxon>
        <taxon>Endopterygota</taxon>
        <taxon>Coleoptera</taxon>
        <taxon>Polyphaga</taxon>
        <taxon>Elateriformia</taxon>
        <taxon>Buprestoidea</taxon>
        <taxon>Buprestidae</taxon>
        <taxon>Agrilinae</taxon>
        <taxon>Agrilus</taxon>
    </lineage>
</organism>
<dbReference type="AlphaFoldDB" id="A0A7F5RB12"/>
<evidence type="ECO:0000313" key="3">
    <source>
        <dbReference type="RefSeq" id="XP_025833149.1"/>
    </source>
</evidence>